<reference evidence="1 2" key="1">
    <citation type="submission" date="2015-02" db="EMBL/GenBank/DDBJ databases">
        <title>Draft genome sequences of ten Microbacterium spp. with emphasis on heavy metal contaminated environments.</title>
        <authorList>
            <person name="Corretto E."/>
        </authorList>
    </citation>
    <scope>NUCLEOTIDE SEQUENCE [LARGE SCALE GENOMIC DNA]</scope>
    <source>
        <strain evidence="1 2">DSM 23848</strain>
    </source>
</reference>
<keyword evidence="2" id="KW-1185">Reference proteome</keyword>
<dbReference type="InterPro" id="IPR035903">
    <property type="entry name" value="HesB-like_dom_sf"/>
</dbReference>
<evidence type="ECO:0008006" key="3">
    <source>
        <dbReference type="Google" id="ProtNLM"/>
    </source>
</evidence>
<dbReference type="Proteomes" id="UP000033448">
    <property type="component" value="Unassembled WGS sequence"/>
</dbReference>
<protein>
    <recommendedName>
        <fullName evidence="3">Fe-S cluster assembly iron-binding protein IscA</fullName>
    </recommendedName>
</protein>
<dbReference type="PATRIC" id="fig|582680.7.peg.2813"/>
<accession>A0A0F0KNL4</accession>
<dbReference type="AlphaFoldDB" id="A0A0F0KNL4"/>
<sequence>MLTLTDNATALVTTLVRRRTDTEGAGLRIHTADAPAATGEPRLAADVVVAPEPDDQILDLPGAPVFLEGEAAIVLDDKVLDANVNEEGAVSFSLLPQAV</sequence>
<gene>
    <name evidence="1" type="ORF">RL72_02757</name>
</gene>
<evidence type="ECO:0000313" key="1">
    <source>
        <dbReference type="EMBL" id="KJL20831.1"/>
    </source>
</evidence>
<dbReference type="EMBL" id="JYIT01000082">
    <property type="protein sequence ID" value="KJL20831.1"/>
    <property type="molecule type" value="Genomic_DNA"/>
</dbReference>
<evidence type="ECO:0000313" key="2">
    <source>
        <dbReference type="Proteomes" id="UP000033448"/>
    </source>
</evidence>
<dbReference type="SUPFAM" id="SSF89360">
    <property type="entry name" value="HesB-like domain"/>
    <property type="match status" value="1"/>
</dbReference>
<dbReference type="RefSeq" id="WP_045251419.1">
    <property type="nucleotide sequence ID" value="NZ_CP099706.1"/>
</dbReference>
<dbReference type="OrthoDB" id="4868950at2"/>
<name>A0A0F0KNL4_9MICO</name>
<comment type="caution">
    <text evidence="1">The sequence shown here is derived from an EMBL/GenBank/DDBJ whole genome shotgun (WGS) entry which is preliminary data.</text>
</comment>
<proteinExistence type="predicted"/>
<organism evidence="1 2">
    <name type="scientific">Microbacterium azadirachtae</name>
    <dbReference type="NCBI Taxonomy" id="582680"/>
    <lineage>
        <taxon>Bacteria</taxon>
        <taxon>Bacillati</taxon>
        <taxon>Actinomycetota</taxon>
        <taxon>Actinomycetes</taxon>
        <taxon>Micrococcales</taxon>
        <taxon>Microbacteriaceae</taxon>
        <taxon>Microbacterium</taxon>
    </lineage>
</organism>